<sequence length="110" mass="12911">MNKNKQILKLLLLMAFADKKYMQEEKDFIKSISKKLEVSDENLNQLINEIEQTNDLTKLCRETARGIEDKTDKDKTIKLLSEMMTADKMVHGKEIFALQVIAEEWEMYLP</sequence>
<dbReference type="Pfam" id="PF05099">
    <property type="entry name" value="TerB"/>
    <property type="match status" value="1"/>
</dbReference>
<keyword evidence="4" id="KW-1185">Reference proteome</keyword>
<evidence type="ECO:0000259" key="2">
    <source>
        <dbReference type="Pfam" id="PF05099"/>
    </source>
</evidence>
<gene>
    <name evidence="3" type="ORF">E5R92_03855</name>
</gene>
<dbReference type="KEGG" id="peg:E5R92_03855"/>
<protein>
    <submittedName>
        <fullName evidence="3">TerB family tellurite resistance protein</fullName>
    </submittedName>
</protein>
<organism evidence="3 4">
    <name type="scientific">Candidatus Pelagibacter giovannonii</name>
    <dbReference type="NCBI Taxonomy" id="2563896"/>
    <lineage>
        <taxon>Bacteria</taxon>
        <taxon>Pseudomonadati</taxon>
        <taxon>Pseudomonadota</taxon>
        <taxon>Alphaproteobacteria</taxon>
        <taxon>Candidatus Pelagibacterales</taxon>
        <taxon>Candidatus Pelagibacteraceae</taxon>
        <taxon>Candidatus Pelagibacter</taxon>
    </lineage>
</organism>
<dbReference type="InterPro" id="IPR007791">
    <property type="entry name" value="DjlA_N"/>
</dbReference>
<dbReference type="Gene3D" id="1.10.3680.10">
    <property type="entry name" value="TerB-like"/>
    <property type="match status" value="1"/>
</dbReference>
<proteinExistence type="predicted"/>
<evidence type="ECO:0000313" key="4">
    <source>
        <dbReference type="Proteomes" id="UP000501094"/>
    </source>
</evidence>
<evidence type="ECO:0000313" key="3">
    <source>
        <dbReference type="EMBL" id="QIZ20917.1"/>
    </source>
</evidence>
<dbReference type="EMBL" id="CP038852">
    <property type="protein sequence ID" value="QIZ20917.1"/>
    <property type="molecule type" value="Genomic_DNA"/>
</dbReference>
<accession>A0A6H1Q1X3</accession>
<dbReference type="InterPro" id="IPR029024">
    <property type="entry name" value="TerB-like"/>
</dbReference>
<dbReference type="Proteomes" id="UP000501094">
    <property type="component" value="Chromosome"/>
</dbReference>
<feature type="domain" description="Co-chaperone DjlA N-terminal" evidence="2">
    <location>
        <begin position="7"/>
        <end position="103"/>
    </location>
</feature>
<keyword evidence="1" id="KW-0175">Coiled coil</keyword>
<name>A0A6H1Q1X3_9PROT</name>
<dbReference type="RefSeq" id="WP_168606795.1">
    <property type="nucleotide sequence ID" value="NZ_CP038852.1"/>
</dbReference>
<dbReference type="AlphaFoldDB" id="A0A6H1Q1X3"/>
<reference evidence="3 4" key="1">
    <citation type="journal article" date="2020" name="Nat. Microbiol.">
        <title>Lysogenic host-virus interactions in SAR11 marine bacteria.</title>
        <authorList>
            <person name="Morris R.M."/>
            <person name="Cain K.R."/>
            <person name="Hvorecny K.L."/>
            <person name="Kollman J.M."/>
        </authorList>
    </citation>
    <scope>NUCLEOTIDE SEQUENCE [LARGE SCALE GENOMIC DNA]</scope>
    <source>
        <strain evidence="3 4">NP1</strain>
    </source>
</reference>
<feature type="coiled-coil region" evidence="1">
    <location>
        <begin position="29"/>
        <end position="56"/>
    </location>
</feature>
<dbReference type="SUPFAM" id="SSF158682">
    <property type="entry name" value="TerB-like"/>
    <property type="match status" value="1"/>
</dbReference>
<evidence type="ECO:0000256" key="1">
    <source>
        <dbReference type="SAM" id="Coils"/>
    </source>
</evidence>